<dbReference type="Gene3D" id="1.10.1740.10">
    <property type="match status" value="1"/>
</dbReference>
<evidence type="ECO:0000313" key="2">
    <source>
        <dbReference type="EMBL" id="XBH15776.1"/>
    </source>
</evidence>
<dbReference type="RefSeq" id="WP_348261007.1">
    <property type="nucleotide sequence ID" value="NZ_CP121196.1"/>
</dbReference>
<feature type="domain" description="RNA polymerase sigma-70 region 2" evidence="1">
    <location>
        <begin position="47"/>
        <end position="89"/>
    </location>
</feature>
<dbReference type="AlphaFoldDB" id="A0AAU7DEH7"/>
<dbReference type="EMBL" id="CP121196">
    <property type="protein sequence ID" value="XBH15776.1"/>
    <property type="molecule type" value="Genomic_DNA"/>
</dbReference>
<gene>
    <name evidence="2" type="ORF">P8935_14485</name>
</gene>
<dbReference type="Pfam" id="PF04542">
    <property type="entry name" value="Sigma70_r2"/>
    <property type="match status" value="1"/>
</dbReference>
<sequence length="192" mass="21602">MKRFQVQHKCSVRAKIDAAYARGDWEGCDDGVLFWVFELAFLLTQDEDTAQDATIRVWQKRELFDSQKSALSTWATRVISNVNYDALRQVADLAIVGCDMPPVENSEGEQTDGFEAALDERGTCDEVEGGERMSPLVRKALSVNREKLPSDEARIVFARLSLGESVTCIAKSYECEAATMKKRISRWRQIAA</sequence>
<dbReference type="GO" id="GO:0006352">
    <property type="term" value="P:DNA-templated transcription initiation"/>
    <property type="evidence" value="ECO:0007669"/>
    <property type="project" value="InterPro"/>
</dbReference>
<dbReference type="InterPro" id="IPR007627">
    <property type="entry name" value="RNA_pol_sigma70_r2"/>
</dbReference>
<proteinExistence type="predicted"/>
<accession>A0AAU7DEH7</accession>
<dbReference type="GO" id="GO:0003700">
    <property type="term" value="F:DNA-binding transcription factor activity"/>
    <property type="evidence" value="ECO:0007669"/>
    <property type="project" value="InterPro"/>
</dbReference>
<protein>
    <submittedName>
        <fullName evidence="2">Sigma factor</fullName>
    </submittedName>
</protein>
<dbReference type="SUPFAM" id="SSF88946">
    <property type="entry name" value="Sigma2 domain of RNA polymerase sigma factors"/>
    <property type="match status" value="1"/>
</dbReference>
<dbReference type="InterPro" id="IPR013325">
    <property type="entry name" value="RNA_pol_sigma_r2"/>
</dbReference>
<name>A0AAU7DEH7_9BACT</name>
<organism evidence="2">
    <name type="scientific">Telmatobacter sp. DSM 110680</name>
    <dbReference type="NCBI Taxonomy" id="3036704"/>
    <lineage>
        <taxon>Bacteria</taxon>
        <taxon>Pseudomonadati</taxon>
        <taxon>Acidobacteriota</taxon>
        <taxon>Terriglobia</taxon>
        <taxon>Terriglobales</taxon>
        <taxon>Acidobacteriaceae</taxon>
        <taxon>Telmatobacter</taxon>
    </lineage>
</organism>
<evidence type="ECO:0000259" key="1">
    <source>
        <dbReference type="Pfam" id="PF04542"/>
    </source>
</evidence>
<reference evidence="2" key="1">
    <citation type="submission" date="2023-03" db="EMBL/GenBank/DDBJ databases">
        <title>Edaphobacter sp.</title>
        <authorList>
            <person name="Huber K.J."/>
            <person name="Papendorf J."/>
            <person name="Pilke C."/>
            <person name="Bunk B."/>
            <person name="Sproeer C."/>
            <person name="Pester M."/>
        </authorList>
    </citation>
    <scope>NUCLEOTIDE SEQUENCE</scope>
    <source>
        <strain evidence="2">DSM 110680</strain>
    </source>
</reference>